<evidence type="ECO:0000256" key="2">
    <source>
        <dbReference type="SAM" id="MobiDB-lite"/>
    </source>
</evidence>
<evidence type="ECO:0000313" key="4">
    <source>
        <dbReference type="Proteomes" id="UP001302745"/>
    </source>
</evidence>
<proteinExistence type="predicted"/>
<evidence type="ECO:0000256" key="1">
    <source>
        <dbReference type="SAM" id="Coils"/>
    </source>
</evidence>
<name>A0AAN6VBS7_9PEZI</name>
<dbReference type="SUPFAM" id="SSF57997">
    <property type="entry name" value="Tropomyosin"/>
    <property type="match status" value="1"/>
</dbReference>
<sequence length="459" mass="49599">MASNPASSGNMPATEAELESGSLRAKADAHEAKANAATVETGRVRVQCNETVSALEAKQETLEAENRKLLVDLEISESRLETCKQLHEASKGQVARLSATLCEREADVGQLARDNASKDDTIRAGNERLQTVTEAHQSELVVVTSRLNDEVKQVSSLQQRISDRDEKMSVLEAASQDLSTSLAEVNGRFAVCQDEVHQLKASCNDAETRLANYFSNLVAVDIPGDGWLAFAHAAQATQLCPPDGAAPSIWTLLEAWDADDAEQGPTEALSLQQLTLELFAAFRTGTWSNRVLMQISVYTNVVAQTGSINVAVTRLVLGEAARAVQALDTEAVTATTAACGLGICQALVVLRTRWSELSVLPDPQSLAGHLTSLPIVDMMVTGLAPPTDCLRHGSISLVSRHHARVSFVVEGQTIRAVHKKRSGWKDSSTMSVRGPPGQDILITVDSDETHDWLFWNWLS</sequence>
<reference evidence="3" key="2">
    <citation type="submission" date="2023-05" db="EMBL/GenBank/DDBJ databases">
        <authorList>
            <consortium name="Lawrence Berkeley National Laboratory"/>
            <person name="Steindorff A."/>
            <person name="Hensen N."/>
            <person name="Bonometti L."/>
            <person name="Westerberg I."/>
            <person name="Brannstrom I.O."/>
            <person name="Guillou S."/>
            <person name="Cros-Aarteil S."/>
            <person name="Calhoun S."/>
            <person name="Haridas S."/>
            <person name="Kuo A."/>
            <person name="Mondo S."/>
            <person name="Pangilinan J."/>
            <person name="Riley R."/>
            <person name="Labutti K."/>
            <person name="Andreopoulos B."/>
            <person name="Lipzen A."/>
            <person name="Chen C."/>
            <person name="Yanf M."/>
            <person name="Daum C."/>
            <person name="Ng V."/>
            <person name="Clum A."/>
            <person name="Ohm R."/>
            <person name="Martin F."/>
            <person name="Silar P."/>
            <person name="Natvig D."/>
            <person name="Lalanne C."/>
            <person name="Gautier V."/>
            <person name="Ament-Velasquez S.L."/>
            <person name="Kruys A."/>
            <person name="Hutchinson M.I."/>
            <person name="Powell A.J."/>
            <person name="Barry K."/>
            <person name="Miller A.N."/>
            <person name="Grigoriev I.V."/>
            <person name="Debuchy R."/>
            <person name="Gladieux P."/>
            <person name="Thoren M.H."/>
            <person name="Johannesson H."/>
        </authorList>
    </citation>
    <scope>NUCLEOTIDE SEQUENCE</scope>
    <source>
        <strain evidence="3">CBS 538.74</strain>
    </source>
</reference>
<dbReference type="Gene3D" id="1.10.287.1490">
    <property type="match status" value="1"/>
</dbReference>
<feature type="compositionally biased region" description="Polar residues" evidence="2">
    <location>
        <begin position="1"/>
        <end position="11"/>
    </location>
</feature>
<dbReference type="EMBL" id="MU857381">
    <property type="protein sequence ID" value="KAK4148452.1"/>
    <property type="molecule type" value="Genomic_DNA"/>
</dbReference>
<reference evidence="3" key="1">
    <citation type="journal article" date="2023" name="Mol. Phylogenet. Evol.">
        <title>Genome-scale phylogeny and comparative genomics of the fungal order Sordariales.</title>
        <authorList>
            <person name="Hensen N."/>
            <person name="Bonometti L."/>
            <person name="Westerberg I."/>
            <person name="Brannstrom I.O."/>
            <person name="Guillou S."/>
            <person name="Cros-Aarteil S."/>
            <person name="Calhoun S."/>
            <person name="Haridas S."/>
            <person name="Kuo A."/>
            <person name="Mondo S."/>
            <person name="Pangilinan J."/>
            <person name="Riley R."/>
            <person name="LaButti K."/>
            <person name="Andreopoulos B."/>
            <person name="Lipzen A."/>
            <person name="Chen C."/>
            <person name="Yan M."/>
            <person name="Daum C."/>
            <person name="Ng V."/>
            <person name="Clum A."/>
            <person name="Steindorff A."/>
            <person name="Ohm R.A."/>
            <person name="Martin F."/>
            <person name="Silar P."/>
            <person name="Natvig D.O."/>
            <person name="Lalanne C."/>
            <person name="Gautier V."/>
            <person name="Ament-Velasquez S.L."/>
            <person name="Kruys A."/>
            <person name="Hutchinson M.I."/>
            <person name="Powell A.J."/>
            <person name="Barry K."/>
            <person name="Miller A.N."/>
            <person name="Grigoriev I.V."/>
            <person name="Debuchy R."/>
            <person name="Gladieux P."/>
            <person name="Hiltunen Thoren M."/>
            <person name="Johannesson H."/>
        </authorList>
    </citation>
    <scope>NUCLEOTIDE SEQUENCE</scope>
    <source>
        <strain evidence="3">CBS 538.74</strain>
    </source>
</reference>
<feature type="region of interest" description="Disordered" evidence="2">
    <location>
        <begin position="1"/>
        <end position="36"/>
    </location>
</feature>
<feature type="coiled-coil region" evidence="1">
    <location>
        <begin position="45"/>
        <end position="72"/>
    </location>
</feature>
<keyword evidence="1" id="KW-0175">Coiled coil</keyword>
<comment type="caution">
    <text evidence="3">The sequence shown here is derived from an EMBL/GenBank/DDBJ whole genome shotgun (WGS) entry which is preliminary data.</text>
</comment>
<gene>
    <name evidence="3" type="ORF">C8A00DRAFT_38976</name>
</gene>
<organism evidence="3 4">
    <name type="scientific">Chaetomidium leptoderma</name>
    <dbReference type="NCBI Taxonomy" id="669021"/>
    <lineage>
        <taxon>Eukaryota</taxon>
        <taxon>Fungi</taxon>
        <taxon>Dikarya</taxon>
        <taxon>Ascomycota</taxon>
        <taxon>Pezizomycotina</taxon>
        <taxon>Sordariomycetes</taxon>
        <taxon>Sordariomycetidae</taxon>
        <taxon>Sordariales</taxon>
        <taxon>Chaetomiaceae</taxon>
        <taxon>Chaetomidium</taxon>
    </lineage>
</organism>
<evidence type="ECO:0000313" key="3">
    <source>
        <dbReference type="EMBL" id="KAK4148452.1"/>
    </source>
</evidence>
<protein>
    <submittedName>
        <fullName evidence="3">Uncharacterized protein</fullName>
    </submittedName>
</protein>
<dbReference type="AlphaFoldDB" id="A0AAN6VBS7"/>
<dbReference type="Proteomes" id="UP001302745">
    <property type="component" value="Unassembled WGS sequence"/>
</dbReference>
<keyword evidence="4" id="KW-1185">Reference proteome</keyword>
<accession>A0AAN6VBS7</accession>